<reference evidence="1" key="1">
    <citation type="submission" date="2018-12" db="EMBL/GenBank/DDBJ databases">
        <authorList>
            <person name="Sun L."/>
            <person name="Chen Z."/>
        </authorList>
    </citation>
    <scope>NUCLEOTIDE SEQUENCE [LARGE SCALE GENOMIC DNA]</scope>
    <source>
        <strain evidence="1">DSM 16012</strain>
    </source>
</reference>
<accession>A0A443ITU2</accession>
<comment type="caution">
    <text evidence="1">The sequence shown here is derived from an EMBL/GenBank/DDBJ whole genome shotgun (WGS) entry which is preliminary data.</text>
</comment>
<dbReference type="EMBL" id="QYTU02000017">
    <property type="protein sequence ID" value="RWR11112.1"/>
    <property type="molecule type" value="Genomic_DNA"/>
</dbReference>
<protein>
    <submittedName>
        <fullName evidence="1">Uncharacterized protein</fullName>
    </submittedName>
</protein>
<keyword evidence="2" id="KW-1185">Reference proteome</keyword>
<dbReference type="RefSeq" id="WP_120072640.1">
    <property type="nucleotide sequence ID" value="NZ_CP126113.1"/>
</dbReference>
<gene>
    <name evidence="1" type="ORF">D4N35_008955</name>
</gene>
<dbReference type="Proteomes" id="UP000273811">
    <property type="component" value="Unassembled WGS sequence"/>
</dbReference>
<name>A0A443ITU2_9BACI</name>
<organism evidence="1 2">
    <name type="scientific">Siminovitchia fortis</name>
    <dbReference type="NCBI Taxonomy" id="254758"/>
    <lineage>
        <taxon>Bacteria</taxon>
        <taxon>Bacillati</taxon>
        <taxon>Bacillota</taxon>
        <taxon>Bacilli</taxon>
        <taxon>Bacillales</taxon>
        <taxon>Bacillaceae</taxon>
        <taxon>Siminovitchia</taxon>
    </lineage>
</organism>
<dbReference type="AlphaFoldDB" id="A0A443ITU2"/>
<evidence type="ECO:0000313" key="1">
    <source>
        <dbReference type="EMBL" id="RWR11112.1"/>
    </source>
</evidence>
<sequence length="59" mass="6423">MKPQDVALLVGQAPSAQGLSQRLRRQTTPPQALASLLPKAARLVLFLNENVFGLYISSF</sequence>
<evidence type="ECO:0000313" key="2">
    <source>
        <dbReference type="Proteomes" id="UP000273811"/>
    </source>
</evidence>
<proteinExistence type="predicted"/>